<sequence>MERSMIGVKKGDRIRNVNIRKKTKTQDVTLKIKRLKWKWSGHMARGKDKWSKLITHWYPRKRPSIATSERRKLIGYCDQCSSASLFAQPKA</sequence>
<evidence type="ECO:0000313" key="2">
    <source>
        <dbReference type="Proteomes" id="UP000299102"/>
    </source>
</evidence>
<comment type="caution">
    <text evidence="1">The sequence shown here is derived from an EMBL/GenBank/DDBJ whole genome shotgun (WGS) entry which is preliminary data.</text>
</comment>
<reference evidence="1 2" key="1">
    <citation type="journal article" date="2019" name="Commun. Biol.">
        <title>The bagworm genome reveals a unique fibroin gene that provides high tensile strength.</title>
        <authorList>
            <person name="Kono N."/>
            <person name="Nakamura H."/>
            <person name="Ohtoshi R."/>
            <person name="Tomita M."/>
            <person name="Numata K."/>
            <person name="Arakawa K."/>
        </authorList>
    </citation>
    <scope>NUCLEOTIDE SEQUENCE [LARGE SCALE GENOMIC DNA]</scope>
</reference>
<name>A0A4C1T1M9_EUMVA</name>
<dbReference type="OrthoDB" id="407509at2759"/>
<protein>
    <submittedName>
        <fullName evidence="1">Uncharacterized protein</fullName>
    </submittedName>
</protein>
<proteinExistence type="predicted"/>
<keyword evidence="2" id="KW-1185">Reference proteome</keyword>
<dbReference type="Proteomes" id="UP000299102">
    <property type="component" value="Unassembled WGS sequence"/>
</dbReference>
<evidence type="ECO:0000313" key="1">
    <source>
        <dbReference type="EMBL" id="GBP07181.1"/>
    </source>
</evidence>
<dbReference type="EMBL" id="BGZK01000025">
    <property type="protein sequence ID" value="GBP07181.1"/>
    <property type="molecule type" value="Genomic_DNA"/>
</dbReference>
<gene>
    <name evidence="1" type="ORF">EVAR_92084_1</name>
</gene>
<dbReference type="AlphaFoldDB" id="A0A4C1T1M9"/>
<accession>A0A4C1T1M9</accession>
<organism evidence="1 2">
    <name type="scientific">Eumeta variegata</name>
    <name type="common">Bagworm moth</name>
    <name type="synonym">Eumeta japonica</name>
    <dbReference type="NCBI Taxonomy" id="151549"/>
    <lineage>
        <taxon>Eukaryota</taxon>
        <taxon>Metazoa</taxon>
        <taxon>Ecdysozoa</taxon>
        <taxon>Arthropoda</taxon>
        <taxon>Hexapoda</taxon>
        <taxon>Insecta</taxon>
        <taxon>Pterygota</taxon>
        <taxon>Neoptera</taxon>
        <taxon>Endopterygota</taxon>
        <taxon>Lepidoptera</taxon>
        <taxon>Glossata</taxon>
        <taxon>Ditrysia</taxon>
        <taxon>Tineoidea</taxon>
        <taxon>Psychidae</taxon>
        <taxon>Oiketicinae</taxon>
        <taxon>Eumeta</taxon>
    </lineage>
</organism>